<reference evidence="1" key="2">
    <citation type="submission" date="2020-09" db="EMBL/GenBank/DDBJ databases">
        <authorList>
            <person name="Sun Q."/>
            <person name="Sedlacek I."/>
        </authorList>
    </citation>
    <scope>NUCLEOTIDE SEQUENCE</scope>
    <source>
        <strain evidence="1">CCM 8711</strain>
    </source>
</reference>
<dbReference type="AlphaFoldDB" id="A0A917N0S9"/>
<keyword evidence="2" id="KW-1185">Reference proteome</keyword>
<sequence length="69" mass="7545">MLPFLTVEEVKLPVGNSLSASQTDGFSITTGSTSPLNFLQEANKQTIQILKKSCLARGAIFMKRIFTPK</sequence>
<dbReference type="Proteomes" id="UP000662074">
    <property type="component" value="Unassembled WGS sequence"/>
</dbReference>
<evidence type="ECO:0000313" key="2">
    <source>
        <dbReference type="Proteomes" id="UP000662074"/>
    </source>
</evidence>
<gene>
    <name evidence="1" type="ORF">GCM10011425_13450</name>
</gene>
<accession>A0A917N0S9</accession>
<evidence type="ECO:0000313" key="1">
    <source>
        <dbReference type="EMBL" id="GGI50133.1"/>
    </source>
</evidence>
<dbReference type="EMBL" id="BMDO01000002">
    <property type="protein sequence ID" value="GGI50133.1"/>
    <property type="molecule type" value="Genomic_DNA"/>
</dbReference>
<proteinExistence type="predicted"/>
<protein>
    <submittedName>
        <fullName evidence="1">Uncharacterized protein</fullName>
    </submittedName>
</protein>
<comment type="caution">
    <text evidence="1">The sequence shown here is derived from an EMBL/GenBank/DDBJ whole genome shotgun (WGS) entry which is preliminary data.</text>
</comment>
<organism evidence="1 2">
    <name type="scientific">Mucilaginibacter galii</name>
    <dbReference type="NCBI Taxonomy" id="2005073"/>
    <lineage>
        <taxon>Bacteria</taxon>
        <taxon>Pseudomonadati</taxon>
        <taxon>Bacteroidota</taxon>
        <taxon>Sphingobacteriia</taxon>
        <taxon>Sphingobacteriales</taxon>
        <taxon>Sphingobacteriaceae</taxon>
        <taxon>Mucilaginibacter</taxon>
    </lineage>
</organism>
<reference evidence="1" key="1">
    <citation type="journal article" date="2014" name="Int. J. Syst. Evol. Microbiol.">
        <title>Complete genome sequence of Corynebacterium casei LMG S-19264T (=DSM 44701T), isolated from a smear-ripened cheese.</title>
        <authorList>
            <consortium name="US DOE Joint Genome Institute (JGI-PGF)"/>
            <person name="Walter F."/>
            <person name="Albersmeier A."/>
            <person name="Kalinowski J."/>
            <person name="Ruckert C."/>
        </authorList>
    </citation>
    <scope>NUCLEOTIDE SEQUENCE</scope>
    <source>
        <strain evidence="1">CCM 8711</strain>
    </source>
</reference>
<name>A0A917N0S9_9SPHI</name>